<dbReference type="InterPro" id="IPR036188">
    <property type="entry name" value="FAD/NAD-bd_sf"/>
</dbReference>
<evidence type="ECO:0000256" key="12">
    <source>
        <dbReference type="RuleBase" id="RU003691"/>
    </source>
</evidence>
<feature type="binding site" evidence="10">
    <location>
        <position position="285"/>
    </location>
    <ligand>
        <name>NAD(+)</name>
        <dbReference type="ChEBI" id="CHEBI:57540"/>
    </ligand>
</feature>
<dbReference type="GO" id="GO:0004362">
    <property type="term" value="F:glutathione-disulfide reductase (NADPH) activity"/>
    <property type="evidence" value="ECO:0007669"/>
    <property type="project" value="TreeGrafter"/>
</dbReference>
<evidence type="ECO:0000256" key="7">
    <source>
        <dbReference type="ARBA" id="ARBA00023157"/>
    </source>
</evidence>
<organism evidence="15 16">
    <name type="scientific">Sphaeroforma arctica JP610</name>
    <dbReference type="NCBI Taxonomy" id="667725"/>
    <lineage>
        <taxon>Eukaryota</taxon>
        <taxon>Ichthyosporea</taxon>
        <taxon>Ichthyophonida</taxon>
        <taxon>Sphaeroforma</taxon>
    </lineage>
</organism>
<accession>A0A0L0FST8</accession>
<evidence type="ECO:0000313" key="16">
    <source>
        <dbReference type="Proteomes" id="UP000054560"/>
    </source>
</evidence>
<dbReference type="PIRSF" id="PIRSF000350">
    <property type="entry name" value="Mercury_reductase_MerA"/>
    <property type="match status" value="1"/>
</dbReference>
<dbReference type="PRINTS" id="PR00368">
    <property type="entry name" value="FADPNR"/>
</dbReference>
<protein>
    <recommendedName>
        <fullName evidence="2">thioredoxin-disulfide reductase (NADPH)</fullName>
        <ecNumber evidence="2">1.8.1.9</ecNumber>
    </recommendedName>
</protein>
<dbReference type="OrthoDB" id="5956163at2759"/>
<evidence type="ECO:0000256" key="9">
    <source>
        <dbReference type="PIRSR" id="PIRSR000350-2"/>
    </source>
</evidence>
<dbReference type="SUPFAM" id="SSF55424">
    <property type="entry name" value="FAD/NAD-linked reductases, dimerisation (C-terminal) domain"/>
    <property type="match status" value="1"/>
</dbReference>
<dbReference type="EC" id="1.8.1.9" evidence="2"/>
<feature type="binding site" evidence="10">
    <location>
        <position position="326"/>
    </location>
    <ligand>
        <name>FAD</name>
        <dbReference type="ChEBI" id="CHEBI:57692"/>
    </ligand>
</feature>
<dbReference type="GO" id="GO:0004791">
    <property type="term" value="F:thioredoxin-disulfide reductase (NADPH) activity"/>
    <property type="evidence" value="ECO:0007669"/>
    <property type="project" value="UniProtKB-EC"/>
</dbReference>
<keyword evidence="10" id="KW-0547">Nucleotide-binding</keyword>
<feature type="active site" description="Proton acceptor" evidence="9">
    <location>
        <position position="478"/>
    </location>
</feature>
<evidence type="ECO:0000256" key="10">
    <source>
        <dbReference type="PIRSR" id="PIRSR000350-3"/>
    </source>
</evidence>
<dbReference type="GO" id="GO:0045454">
    <property type="term" value="P:cell redox homeostasis"/>
    <property type="evidence" value="ECO:0007669"/>
    <property type="project" value="InterPro"/>
</dbReference>
<proteinExistence type="inferred from homology"/>
<feature type="domain" description="FAD/NAD(P)-binding" evidence="14">
    <location>
        <begin position="9"/>
        <end position="342"/>
    </location>
</feature>
<feature type="disulfide bond" description="Redox-active" evidence="11">
    <location>
        <begin position="54"/>
        <end position="59"/>
    </location>
</feature>
<keyword evidence="8 12" id="KW-0676">Redox-active center</keyword>
<dbReference type="EMBL" id="KQ242271">
    <property type="protein sequence ID" value="KNC79621.1"/>
    <property type="molecule type" value="Genomic_DNA"/>
</dbReference>
<dbReference type="STRING" id="667725.A0A0L0FST8"/>
<dbReference type="GO" id="GO:0005829">
    <property type="term" value="C:cytosol"/>
    <property type="evidence" value="ECO:0007669"/>
    <property type="project" value="TreeGrafter"/>
</dbReference>
<dbReference type="GO" id="GO:0006749">
    <property type="term" value="P:glutathione metabolic process"/>
    <property type="evidence" value="ECO:0007669"/>
    <property type="project" value="TreeGrafter"/>
</dbReference>
<dbReference type="eggNOG" id="KOG4716">
    <property type="taxonomic scope" value="Eukaryota"/>
</dbReference>
<dbReference type="GeneID" id="25908489"/>
<evidence type="ECO:0000313" key="15">
    <source>
        <dbReference type="EMBL" id="KNC79621.1"/>
    </source>
</evidence>
<dbReference type="InterPro" id="IPR046952">
    <property type="entry name" value="GSHR/TRXR-like"/>
</dbReference>
<dbReference type="InterPro" id="IPR023753">
    <property type="entry name" value="FAD/NAD-binding_dom"/>
</dbReference>
<dbReference type="PANTHER" id="PTHR42737">
    <property type="entry name" value="GLUTATHIONE REDUCTASE"/>
    <property type="match status" value="1"/>
</dbReference>
<comment type="cofactor">
    <cofactor evidence="10">
        <name>FAD</name>
        <dbReference type="ChEBI" id="CHEBI:57692"/>
    </cofactor>
    <text evidence="10">Binds 1 FAD per subunit.</text>
</comment>
<keyword evidence="5" id="KW-0521">NADP</keyword>
<dbReference type="PRINTS" id="PR00411">
    <property type="entry name" value="PNDRDTASEI"/>
</dbReference>
<evidence type="ECO:0000256" key="5">
    <source>
        <dbReference type="ARBA" id="ARBA00022857"/>
    </source>
</evidence>
<evidence type="ECO:0000256" key="11">
    <source>
        <dbReference type="PIRSR" id="PIRSR000350-4"/>
    </source>
</evidence>
<evidence type="ECO:0000256" key="3">
    <source>
        <dbReference type="ARBA" id="ARBA00022630"/>
    </source>
</evidence>
<dbReference type="RefSeq" id="XP_014153523.1">
    <property type="nucleotide sequence ID" value="XM_014298048.1"/>
</dbReference>
<feature type="binding site" evidence="10">
    <location>
        <position position="63"/>
    </location>
    <ligand>
        <name>FAD</name>
        <dbReference type="ChEBI" id="CHEBI:57692"/>
    </ligand>
</feature>
<keyword evidence="10" id="KW-0520">NAD</keyword>
<keyword evidence="3 12" id="KW-0285">Flavoprotein</keyword>
<dbReference type="PROSITE" id="PS00076">
    <property type="entry name" value="PYRIDINE_REDOX_1"/>
    <property type="match status" value="1"/>
</dbReference>
<dbReference type="InterPro" id="IPR012999">
    <property type="entry name" value="Pyr_OxRdtase_I_AS"/>
</dbReference>
<dbReference type="GO" id="GO:0050660">
    <property type="term" value="F:flavin adenine dinucleotide binding"/>
    <property type="evidence" value="ECO:0007669"/>
    <property type="project" value="InterPro"/>
</dbReference>
<evidence type="ECO:0000256" key="8">
    <source>
        <dbReference type="ARBA" id="ARBA00023284"/>
    </source>
</evidence>
<dbReference type="InterPro" id="IPR004099">
    <property type="entry name" value="Pyr_nucl-diS_OxRdtase_dimer"/>
</dbReference>
<dbReference type="InterPro" id="IPR001100">
    <property type="entry name" value="Pyr_nuc-diS_OxRdtase"/>
</dbReference>
<sequence length="510" mass="54553">MAPSQYDVDFIVIGGGSGGMAAAKEAAKNGAKVALFDYVKPSTQGTQWGLGGTCVNVGCVPKKIMHYAGLQAINMHDAQALGWQVEADSIKHDWTTLVETVQNHVGSLNWGYKLGLRSNKVNYINATAAFIDAHTVTYTLKGVEKTLSAANLLIAVGGRPVIPESIPGALEHAITSDDIFSLYTSPGRTLCVGASYISLECGGFLKELGYEVDVAMRSIPLRGFDRQCSEKVADLMDKLGVTFHKQYVPSLIKKTSSGDLEVTMTHTVTNEEIVKSYNTVMFATGRRADTDGLNLAAAGLSALPNGKLATDYADVTSVSHIYAIGDCAQERPELTPVAVQAGQYLARRVFGGSSKNMDYKMVATAVFTPFEYGAVGYSEEDALTTFGEDAIEVYLFEFTTLEAGAVHRKKHPSRIADEYDADFGDTCLAKLVCLKNENERVVGFHFIGPNAGEITQGYALALKAGVTKAMFDDTVGIHPTDAESFHALEITRRSGKSWVAEGGCGGGVCG</sequence>
<dbReference type="AlphaFoldDB" id="A0A0L0FST8"/>
<reference evidence="15 16" key="1">
    <citation type="submission" date="2011-02" db="EMBL/GenBank/DDBJ databases">
        <title>The Genome Sequence of Sphaeroforma arctica JP610.</title>
        <authorList>
            <consortium name="The Broad Institute Genome Sequencing Platform"/>
            <person name="Russ C."/>
            <person name="Cuomo C."/>
            <person name="Young S.K."/>
            <person name="Zeng Q."/>
            <person name="Gargeya S."/>
            <person name="Alvarado L."/>
            <person name="Berlin A."/>
            <person name="Chapman S.B."/>
            <person name="Chen Z."/>
            <person name="Freedman E."/>
            <person name="Gellesch M."/>
            <person name="Goldberg J."/>
            <person name="Griggs A."/>
            <person name="Gujja S."/>
            <person name="Heilman E."/>
            <person name="Heiman D."/>
            <person name="Howarth C."/>
            <person name="Mehta T."/>
            <person name="Neiman D."/>
            <person name="Pearson M."/>
            <person name="Roberts A."/>
            <person name="Saif S."/>
            <person name="Shea T."/>
            <person name="Shenoy N."/>
            <person name="Sisk P."/>
            <person name="Stolte C."/>
            <person name="Sykes S."/>
            <person name="White J."/>
            <person name="Yandava C."/>
            <person name="Burger G."/>
            <person name="Gray M.W."/>
            <person name="Holland P.W.H."/>
            <person name="King N."/>
            <person name="Lang F.B.F."/>
            <person name="Roger A.J."/>
            <person name="Ruiz-Trillo I."/>
            <person name="Haas B."/>
            <person name="Nusbaum C."/>
            <person name="Birren B."/>
        </authorList>
    </citation>
    <scope>NUCLEOTIDE SEQUENCE [LARGE SCALE GENOMIC DNA]</scope>
    <source>
        <strain evidence="15 16">JP610</strain>
    </source>
</reference>
<dbReference type="InterPro" id="IPR016156">
    <property type="entry name" value="FAD/NAD-linked_Rdtase_dimer_sf"/>
</dbReference>
<keyword evidence="16" id="KW-1185">Reference proteome</keyword>
<dbReference type="GO" id="GO:0005739">
    <property type="term" value="C:mitochondrion"/>
    <property type="evidence" value="ECO:0007669"/>
    <property type="project" value="TreeGrafter"/>
</dbReference>
<evidence type="ECO:0000256" key="6">
    <source>
        <dbReference type="ARBA" id="ARBA00023002"/>
    </source>
</evidence>
<dbReference type="Pfam" id="PF02852">
    <property type="entry name" value="Pyr_redox_dim"/>
    <property type="match status" value="1"/>
</dbReference>
<dbReference type="NCBIfam" id="TIGR01438">
    <property type="entry name" value="TGR"/>
    <property type="match status" value="1"/>
</dbReference>
<dbReference type="PANTHER" id="PTHR42737:SF2">
    <property type="entry name" value="GLUTATHIONE REDUCTASE"/>
    <property type="match status" value="1"/>
</dbReference>
<feature type="binding site" evidence="10">
    <location>
        <begin position="193"/>
        <end position="200"/>
    </location>
    <ligand>
        <name>NAD(+)</name>
        <dbReference type="ChEBI" id="CHEBI:57540"/>
    </ligand>
</feature>
<evidence type="ECO:0000256" key="2">
    <source>
        <dbReference type="ARBA" id="ARBA00012610"/>
    </source>
</evidence>
<dbReference type="Gene3D" id="3.30.390.30">
    <property type="match status" value="1"/>
</dbReference>
<dbReference type="FunFam" id="3.50.50.60:FF:000190">
    <property type="entry name" value="Thioredoxin reductase"/>
    <property type="match status" value="1"/>
</dbReference>
<evidence type="ECO:0000259" key="14">
    <source>
        <dbReference type="Pfam" id="PF07992"/>
    </source>
</evidence>
<keyword evidence="4 10" id="KW-0274">FAD</keyword>
<dbReference type="SUPFAM" id="SSF51905">
    <property type="entry name" value="FAD/NAD(P)-binding domain"/>
    <property type="match status" value="1"/>
</dbReference>
<dbReference type="Gene3D" id="3.50.50.60">
    <property type="entry name" value="FAD/NAD(P)-binding domain"/>
    <property type="match status" value="2"/>
</dbReference>
<feature type="domain" description="Pyridine nucleotide-disulphide oxidoreductase dimerisation" evidence="13">
    <location>
        <begin position="362"/>
        <end position="486"/>
    </location>
</feature>
<comment type="similarity">
    <text evidence="1 12">Belongs to the class-I pyridine nucleotide-disulfide oxidoreductase family.</text>
</comment>
<evidence type="ECO:0000256" key="4">
    <source>
        <dbReference type="ARBA" id="ARBA00022827"/>
    </source>
</evidence>
<evidence type="ECO:0000256" key="1">
    <source>
        <dbReference type="ARBA" id="ARBA00007532"/>
    </source>
</evidence>
<dbReference type="GO" id="GO:0034599">
    <property type="term" value="P:cellular response to oxidative stress"/>
    <property type="evidence" value="ECO:0007669"/>
    <property type="project" value="TreeGrafter"/>
</dbReference>
<name>A0A0L0FST8_9EUKA</name>
<evidence type="ECO:0000259" key="13">
    <source>
        <dbReference type="Pfam" id="PF02852"/>
    </source>
</evidence>
<keyword evidence="7" id="KW-1015">Disulfide bond</keyword>
<gene>
    <name evidence="15" type="ORF">SARC_07985</name>
</gene>
<dbReference type="InterPro" id="IPR006338">
    <property type="entry name" value="Thioredoxin/glutathione_Rdtase"/>
</dbReference>
<dbReference type="Proteomes" id="UP000054560">
    <property type="component" value="Unassembled WGS sequence"/>
</dbReference>
<dbReference type="Pfam" id="PF07992">
    <property type="entry name" value="Pyr_redox_2"/>
    <property type="match status" value="1"/>
</dbReference>
<keyword evidence="6 12" id="KW-0560">Oxidoreductase</keyword>